<evidence type="ECO:0000313" key="2">
    <source>
        <dbReference type="EMBL" id="MFC6712418.1"/>
    </source>
</evidence>
<dbReference type="Pfam" id="PF00313">
    <property type="entry name" value="CSD"/>
    <property type="match status" value="1"/>
</dbReference>
<proteinExistence type="predicted"/>
<evidence type="ECO:0000259" key="1">
    <source>
        <dbReference type="PROSITE" id="PS51857"/>
    </source>
</evidence>
<name>A0ABW2ANW2_9MICO</name>
<organism evidence="2 3">
    <name type="scientific">Branchiibius cervicis</name>
    <dbReference type="NCBI Taxonomy" id="908252"/>
    <lineage>
        <taxon>Bacteria</taxon>
        <taxon>Bacillati</taxon>
        <taxon>Actinomycetota</taxon>
        <taxon>Actinomycetes</taxon>
        <taxon>Micrococcales</taxon>
        <taxon>Dermacoccaceae</taxon>
        <taxon>Branchiibius</taxon>
    </lineage>
</organism>
<dbReference type="Proteomes" id="UP001596356">
    <property type="component" value="Unassembled WGS sequence"/>
</dbReference>
<comment type="caution">
    <text evidence="2">The sequence shown here is derived from an EMBL/GenBank/DDBJ whole genome shotgun (WGS) entry which is preliminary data.</text>
</comment>
<dbReference type="EMBL" id="JBHSWJ010000002">
    <property type="protein sequence ID" value="MFC6712418.1"/>
    <property type="molecule type" value="Genomic_DNA"/>
</dbReference>
<keyword evidence="3" id="KW-1185">Reference proteome</keyword>
<gene>
    <name evidence="2" type="ORF">ACFQBT_00525</name>
</gene>
<evidence type="ECO:0000313" key="3">
    <source>
        <dbReference type="Proteomes" id="UP001596356"/>
    </source>
</evidence>
<feature type="domain" description="CSD" evidence="1">
    <location>
        <begin position="10"/>
        <end position="80"/>
    </location>
</feature>
<reference evidence="3" key="1">
    <citation type="journal article" date="2019" name="Int. J. Syst. Evol. Microbiol.">
        <title>The Global Catalogue of Microorganisms (GCM) 10K type strain sequencing project: providing services to taxonomists for standard genome sequencing and annotation.</title>
        <authorList>
            <consortium name="The Broad Institute Genomics Platform"/>
            <consortium name="The Broad Institute Genome Sequencing Center for Infectious Disease"/>
            <person name="Wu L."/>
            <person name="Ma J."/>
        </authorList>
    </citation>
    <scope>NUCLEOTIDE SEQUENCE [LARGE SCALE GENOMIC DNA]</scope>
    <source>
        <strain evidence="3">NBRC 106593</strain>
    </source>
</reference>
<dbReference type="PROSITE" id="PS51857">
    <property type="entry name" value="CSD_2"/>
    <property type="match status" value="1"/>
</dbReference>
<dbReference type="RefSeq" id="WP_377819881.1">
    <property type="nucleotide sequence ID" value="NZ_JBHSWJ010000002.1"/>
</dbReference>
<sequence length="82" mass="8988">MSDTVMPGTEAEGVVKFWKSEKGWGAISSPALPAGPDAFAHFIAIEANGFRELTTGQKVRFRFHPAEQDSFNYVASWVLALD</sequence>
<dbReference type="InterPro" id="IPR012340">
    <property type="entry name" value="NA-bd_OB-fold"/>
</dbReference>
<dbReference type="SUPFAM" id="SSF50249">
    <property type="entry name" value="Nucleic acid-binding proteins"/>
    <property type="match status" value="1"/>
</dbReference>
<accession>A0ABW2ANW2</accession>
<dbReference type="Gene3D" id="2.40.50.140">
    <property type="entry name" value="Nucleic acid-binding proteins"/>
    <property type="match status" value="1"/>
</dbReference>
<protein>
    <submittedName>
        <fullName evidence="2">Cold-shock protein</fullName>
    </submittedName>
</protein>
<dbReference type="InterPro" id="IPR002059">
    <property type="entry name" value="CSP_DNA-bd"/>
</dbReference>